<dbReference type="Pfam" id="PF03466">
    <property type="entry name" value="LysR_substrate"/>
    <property type="match status" value="1"/>
</dbReference>
<reference evidence="6 7" key="1">
    <citation type="submission" date="2024-01" db="EMBL/GenBank/DDBJ databases">
        <title>Characterization of antibiotic resistant novel bacterial strains and their environmental applications.</title>
        <authorList>
            <person name="Manzoor S."/>
            <person name="Abbas S."/>
            <person name="Arshad M."/>
            <person name="Ahmed I."/>
        </authorList>
    </citation>
    <scope>NUCLEOTIDE SEQUENCE [LARGE SCALE GENOMIC DNA]</scope>
    <source>
        <strain evidence="6 7">NCCP-602</strain>
    </source>
</reference>
<dbReference type="EMBL" id="BAAAAF010000017">
    <property type="protein sequence ID" value="GAA0037181.1"/>
    <property type="molecule type" value="Genomic_DNA"/>
</dbReference>
<gene>
    <name evidence="6" type="ORF">NCCP602_31430</name>
</gene>
<dbReference type="Proteomes" id="UP001498238">
    <property type="component" value="Unassembled WGS sequence"/>
</dbReference>
<dbReference type="InterPro" id="IPR036390">
    <property type="entry name" value="WH_DNA-bd_sf"/>
</dbReference>
<evidence type="ECO:0000256" key="4">
    <source>
        <dbReference type="ARBA" id="ARBA00023163"/>
    </source>
</evidence>
<comment type="caution">
    <text evidence="6">The sequence shown here is derived from an EMBL/GenBank/DDBJ whole genome shotgun (WGS) entry which is preliminary data.</text>
</comment>
<dbReference type="SUPFAM" id="SSF46785">
    <property type="entry name" value="Winged helix' DNA-binding domain"/>
    <property type="match status" value="1"/>
</dbReference>
<dbReference type="PANTHER" id="PTHR30346">
    <property type="entry name" value="TRANSCRIPTIONAL DUAL REGULATOR HCAR-RELATED"/>
    <property type="match status" value="1"/>
</dbReference>
<keyword evidence="4" id="KW-0804">Transcription</keyword>
<evidence type="ECO:0000313" key="6">
    <source>
        <dbReference type="EMBL" id="GAA0037181.1"/>
    </source>
</evidence>
<dbReference type="Gene3D" id="3.40.190.290">
    <property type="match status" value="1"/>
</dbReference>
<dbReference type="InterPro" id="IPR000847">
    <property type="entry name" value="LysR_HTH_N"/>
</dbReference>
<evidence type="ECO:0000256" key="1">
    <source>
        <dbReference type="ARBA" id="ARBA00009437"/>
    </source>
</evidence>
<evidence type="ECO:0000259" key="5">
    <source>
        <dbReference type="PROSITE" id="PS50931"/>
    </source>
</evidence>
<comment type="similarity">
    <text evidence="1">Belongs to the LysR transcriptional regulatory family.</text>
</comment>
<evidence type="ECO:0000256" key="3">
    <source>
        <dbReference type="ARBA" id="ARBA00023125"/>
    </source>
</evidence>
<dbReference type="Pfam" id="PF00126">
    <property type="entry name" value="HTH_1"/>
    <property type="match status" value="1"/>
</dbReference>
<dbReference type="SUPFAM" id="SSF53850">
    <property type="entry name" value="Periplasmic binding protein-like II"/>
    <property type="match status" value="1"/>
</dbReference>
<dbReference type="PRINTS" id="PR00039">
    <property type="entry name" value="HTHLYSR"/>
</dbReference>
<dbReference type="PANTHER" id="PTHR30346:SF30">
    <property type="entry name" value="SMALL NEUTRAL PROTEASE REGULATORY PROTEIN"/>
    <property type="match status" value="1"/>
</dbReference>
<evidence type="ECO:0000313" key="7">
    <source>
        <dbReference type="Proteomes" id="UP001498238"/>
    </source>
</evidence>
<keyword evidence="2" id="KW-0805">Transcription regulation</keyword>
<name>A0ABP3CDP2_9MICO</name>
<protein>
    <submittedName>
        <fullName evidence="6">LysR family transcriptional regulator</fullName>
    </submittedName>
</protein>
<proteinExistence type="inferred from homology"/>
<dbReference type="PROSITE" id="PS50931">
    <property type="entry name" value="HTH_LYSR"/>
    <property type="match status" value="1"/>
</dbReference>
<dbReference type="CDD" id="cd08436">
    <property type="entry name" value="PBP2_LTTR_like_3"/>
    <property type="match status" value="1"/>
</dbReference>
<feature type="domain" description="HTH lysR-type" evidence="5">
    <location>
        <begin position="1"/>
        <end position="53"/>
    </location>
</feature>
<organism evidence="6 7">
    <name type="scientific">Brevibacterium metallidurans</name>
    <dbReference type="NCBI Taxonomy" id="1482676"/>
    <lineage>
        <taxon>Bacteria</taxon>
        <taxon>Bacillati</taxon>
        <taxon>Actinomycetota</taxon>
        <taxon>Actinomycetes</taxon>
        <taxon>Micrococcales</taxon>
        <taxon>Brevibacteriaceae</taxon>
        <taxon>Brevibacterium</taxon>
    </lineage>
</organism>
<keyword evidence="3" id="KW-0238">DNA-binding</keyword>
<dbReference type="Gene3D" id="1.10.10.10">
    <property type="entry name" value="Winged helix-like DNA-binding domain superfamily/Winged helix DNA-binding domain"/>
    <property type="match status" value="1"/>
</dbReference>
<keyword evidence="7" id="KW-1185">Reference proteome</keyword>
<dbReference type="InterPro" id="IPR036388">
    <property type="entry name" value="WH-like_DNA-bd_sf"/>
</dbReference>
<sequence length="300" mass="31608">MRYAVAVAEERNFTRAAAKCHVVQSALSHQIKALEHELGVSLFARTSRRVDLTEAGAAFIPAARSALDAADRAASAAASATGEITGGLSIGVIPTVTALDLSAVLGNLHRRHPRVRTSLRTGGSRDFLDELRTGDLDAAILGLPATVTPTGTEHIVLAEERHVAVLGPGHRLGGRRRLRLSELAGETFVDFPQGSPGREQSDLAFAAAGLGRTVAFEVMVIGMILDLVAQDLAVALLPPAIVPPDLEVRTVPVTGGPTRTEYLAWSDFNPSPAALAFVDLARSRLGARSRVREGREGGEA</sequence>
<dbReference type="InterPro" id="IPR005119">
    <property type="entry name" value="LysR_subst-bd"/>
</dbReference>
<evidence type="ECO:0000256" key="2">
    <source>
        <dbReference type="ARBA" id="ARBA00023015"/>
    </source>
</evidence>
<accession>A0ABP3CDP2</accession>